<gene>
    <name evidence="6" type="ORF">FQ775_22090</name>
</gene>
<feature type="DNA-binding region" description="H-T-H motif" evidence="4">
    <location>
        <begin position="40"/>
        <end position="59"/>
    </location>
</feature>
<keyword evidence="3" id="KW-0804">Transcription</keyword>
<dbReference type="InterPro" id="IPR001647">
    <property type="entry name" value="HTH_TetR"/>
</dbReference>
<dbReference type="PANTHER" id="PTHR30055">
    <property type="entry name" value="HTH-TYPE TRANSCRIPTIONAL REGULATOR RUTR"/>
    <property type="match status" value="1"/>
</dbReference>
<evidence type="ECO:0000313" key="6">
    <source>
        <dbReference type="EMBL" id="QDZ02842.2"/>
    </source>
</evidence>
<feature type="domain" description="HTH tetR-type" evidence="5">
    <location>
        <begin position="19"/>
        <end position="77"/>
    </location>
</feature>
<dbReference type="AlphaFoldDB" id="A0A5B8L4T1"/>
<dbReference type="InterPro" id="IPR023772">
    <property type="entry name" value="DNA-bd_HTH_TetR-type_CS"/>
</dbReference>
<name>A0A5B8L4T1_9HYPH</name>
<evidence type="ECO:0000313" key="7">
    <source>
        <dbReference type="Proteomes" id="UP000321389"/>
    </source>
</evidence>
<dbReference type="RefSeq" id="WP_167812852.1">
    <property type="nucleotide sequence ID" value="NZ_CP042301.2"/>
</dbReference>
<accession>A0A5B8L4T1</accession>
<organism evidence="6 7">
    <name type="scientific">Nitratireductor mangrovi</name>
    <dbReference type="NCBI Taxonomy" id="2599600"/>
    <lineage>
        <taxon>Bacteria</taxon>
        <taxon>Pseudomonadati</taxon>
        <taxon>Pseudomonadota</taxon>
        <taxon>Alphaproteobacteria</taxon>
        <taxon>Hyphomicrobiales</taxon>
        <taxon>Phyllobacteriaceae</taxon>
        <taxon>Nitratireductor</taxon>
    </lineage>
</organism>
<keyword evidence="7" id="KW-1185">Reference proteome</keyword>
<dbReference type="PROSITE" id="PS50977">
    <property type="entry name" value="HTH_TETR_2"/>
    <property type="match status" value="1"/>
</dbReference>
<protein>
    <submittedName>
        <fullName evidence="6">TetR family transcriptional regulator</fullName>
    </submittedName>
</protein>
<evidence type="ECO:0000256" key="1">
    <source>
        <dbReference type="ARBA" id="ARBA00023015"/>
    </source>
</evidence>
<evidence type="ECO:0000256" key="3">
    <source>
        <dbReference type="ARBA" id="ARBA00023163"/>
    </source>
</evidence>
<dbReference type="SUPFAM" id="SSF46689">
    <property type="entry name" value="Homeodomain-like"/>
    <property type="match status" value="1"/>
</dbReference>
<evidence type="ECO:0000256" key="4">
    <source>
        <dbReference type="PROSITE-ProRule" id="PRU00335"/>
    </source>
</evidence>
<evidence type="ECO:0000259" key="5">
    <source>
        <dbReference type="PROSITE" id="PS50977"/>
    </source>
</evidence>
<dbReference type="Pfam" id="PF00440">
    <property type="entry name" value="TetR_N"/>
    <property type="match status" value="1"/>
</dbReference>
<dbReference type="GO" id="GO:0003700">
    <property type="term" value="F:DNA-binding transcription factor activity"/>
    <property type="evidence" value="ECO:0007669"/>
    <property type="project" value="TreeGrafter"/>
</dbReference>
<dbReference type="Proteomes" id="UP000321389">
    <property type="component" value="Chromosome"/>
</dbReference>
<sequence length="208" mass="22659">MNVSNQADVAPESERGPRARTRRLMLESAVRLMQKGLIPSVAEVAEEAEVSRATAYRYFPSQAALVSAVVDEALGPILDWTSDEADAGERVDDLLRTSLPRIDEFEATFRAALRHALDEWAGRQAGGDGDDARFRRGHRIELLRDAVAPLADHLPGNEADRLAKALSLIFGVETLVILKDIWGCDAGEAAEIARWAARALVAATMRGD</sequence>
<dbReference type="EMBL" id="CP042301">
    <property type="protein sequence ID" value="QDZ02842.2"/>
    <property type="molecule type" value="Genomic_DNA"/>
</dbReference>
<evidence type="ECO:0000256" key="2">
    <source>
        <dbReference type="ARBA" id="ARBA00023125"/>
    </source>
</evidence>
<dbReference type="GO" id="GO:0000976">
    <property type="term" value="F:transcription cis-regulatory region binding"/>
    <property type="evidence" value="ECO:0007669"/>
    <property type="project" value="TreeGrafter"/>
</dbReference>
<dbReference type="PROSITE" id="PS01081">
    <property type="entry name" value="HTH_TETR_1"/>
    <property type="match status" value="1"/>
</dbReference>
<dbReference type="PANTHER" id="PTHR30055:SF234">
    <property type="entry name" value="HTH-TYPE TRANSCRIPTIONAL REGULATOR BETI"/>
    <property type="match status" value="1"/>
</dbReference>
<dbReference type="InterPro" id="IPR050109">
    <property type="entry name" value="HTH-type_TetR-like_transc_reg"/>
</dbReference>
<keyword evidence="1" id="KW-0805">Transcription regulation</keyword>
<dbReference type="KEGG" id="niy:FQ775_22090"/>
<keyword evidence="2 4" id="KW-0238">DNA-binding</keyword>
<proteinExistence type="predicted"/>
<dbReference type="InterPro" id="IPR009057">
    <property type="entry name" value="Homeodomain-like_sf"/>
</dbReference>
<reference evidence="6" key="1">
    <citation type="submission" date="2020-04" db="EMBL/GenBank/DDBJ databases">
        <title>Nitratireductor sp. nov. isolated from mangrove soil.</title>
        <authorList>
            <person name="Ye Y."/>
        </authorList>
    </citation>
    <scope>NUCLEOTIDE SEQUENCE</scope>
    <source>
        <strain evidence="6">SY7</strain>
    </source>
</reference>
<dbReference type="Gene3D" id="1.10.357.10">
    <property type="entry name" value="Tetracycline Repressor, domain 2"/>
    <property type="match status" value="1"/>
</dbReference>